<keyword evidence="1" id="KW-0812">Transmembrane</keyword>
<evidence type="ECO:0000313" key="2">
    <source>
        <dbReference type="EMBL" id="VDO83437.1"/>
    </source>
</evidence>
<protein>
    <submittedName>
        <fullName evidence="2 4">Uncharacterized protein</fullName>
    </submittedName>
</protein>
<name>A0A183JLR1_9TREM</name>
<dbReference type="WBParaSite" id="SCUD_0000364201-mRNA-1">
    <property type="protein sequence ID" value="SCUD_0000364201-mRNA-1"/>
    <property type="gene ID" value="SCUD_0000364201"/>
</dbReference>
<dbReference type="EMBL" id="UZAK01004242">
    <property type="protein sequence ID" value="VDO83437.1"/>
    <property type="molecule type" value="Genomic_DNA"/>
</dbReference>
<gene>
    <name evidence="2" type="ORF">SCUD_LOCUS3642</name>
</gene>
<keyword evidence="1" id="KW-0472">Membrane</keyword>
<proteinExistence type="predicted"/>
<reference evidence="2 3" key="2">
    <citation type="submission" date="2018-11" db="EMBL/GenBank/DDBJ databases">
        <authorList>
            <consortium name="Pathogen Informatics"/>
        </authorList>
    </citation>
    <scope>NUCLEOTIDE SEQUENCE [LARGE SCALE GENOMIC DNA]</scope>
    <source>
        <strain evidence="2">Dakar</strain>
        <strain evidence="3">Dakar, Senegal</strain>
    </source>
</reference>
<accession>A0A183JLR1</accession>
<feature type="transmembrane region" description="Helical" evidence="1">
    <location>
        <begin position="27"/>
        <end position="48"/>
    </location>
</feature>
<reference evidence="4" key="1">
    <citation type="submission" date="2016-06" db="UniProtKB">
        <authorList>
            <consortium name="WormBaseParasite"/>
        </authorList>
    </citation>
    <scope>IDENTIFICATION</scope>
</reference>
<sequence length="52" mass="6103">METEGLENELIQSIRPSLNELLRIWDYVGEICCCLCNFLEFIFALFFLSNVI</sequence>
<keyword evidence="1" id="KW-1133">Transmembrane helix</keyword>
<dbReference type="Proteomes" id="UP000279833">
    <property type="component" value="Unassembled WGS sequence"/>
</dbReference>
<evidence type="ECO:0000313" key="4">
    <source>
        <dbReference type="WBParaSite" id="SCUD_0000364201-mRNA-1"/>
    </source>
</evidence>
<evidence type="ECO:0000313" key="3">
    <source>
        <dbReference type="Proteomes" id="UP000279833"/>
    </source>
</evidence>
<organism evidence="4">
    <name type="scientific">Schistosoma curassoni</name>
    <dbReference type="NCBI Taxonomy" id="6186"/>
    <lineage>
        <taxon>Eukaryota</taxon>
        <taxon>Metazoa</taxon>
        <taxon>Spiralia</taxon>
        <taxon>Lophotrochozoa</taxon>
        <taxon>Platyhelminthes</taxon>
        <taxon>Trematoda</taxon>
        <taxon>Digenea</taxon>
        <taxon>Strigeidida</taxon>
        <taxon>Schistosomatoidea</taxon>
        <taxon>Schistosomatidae</taxon>
        <taxon>Schistosoma</taxon>
    </lineage>
</organism>
<dbReference type="AlphaFoldDB" id="A0A183JLR1"/>
<keyword evidence="3" id="KW-1185">Reference proteome</keyword>
<evidence type="ECO:0000256" key="1">
    <source>
        <dbReference type="SAM" id="Phobius"/>
    </source>
</evidence>